<evidence type="ECO:0008006" key="4">
    <source>
        <dbReference type="Google" id="ProtNLM"/>
    </source>
</evidence>
<accession>A0A653N7Q8</accession>
<dbReference type="Proteomes" id="UP000430202">
    <property type="component" value="Unassembled WGS sequence"/>
</dbReference>
<sequence length="2003" mass="203691">MSTKIKFFLFFSLISFCVSAQVKIGQNPNTIHSASIVELESTDKAFVLTRLSTAQMQAITPLNGAVVYNTDTQCVYYFNGSIWTNLCDGNNTSDFSFADNGDGTITLDDGNGNTVTFNGAAQTISTLNDNGDGTYTYTNENGIETIISIAVTDNQNLQTDNTPGNISIDNGNTIAINVDDADADAQNEIQTLDYTSGVLTLSNDPNATTVDLSAFDQNAADDFSGSFNDLSDLPANLDIDATDDYNTGISFDGTNLTVSDAGGDVSTDISGLAYDDTAIRADIDQNELDADNAIAAVDTKIDNHILADEDVSATNELSDISITGTTVNLTNPAVGATGVDLGNTFATDTELADAITASEALDLDKDANNETNTAFTSATNTMTITDSNGALDATIINSNELDITAGEITSTINGVASTPIALPVADGSETLVTAGTDISVSGTGVTGDPYVVANTFTEIDDSVTNEINTAFTSATNTLTITDSNGALTAPIVNSNELEITAGEITSTINGVASTPITLPVADGSETVIDDGTNTTIAGAGTAASPYTIAVPDNLDNSVTNETNTAFTSATNTMTITDSNGALDAPIVNTNELDITAGEITSTINGVASTPITLPVADGSETLVTAGTDISVSGTGVTGDPYVVENTFTEIDDSVTNEINTAFTSATNTMTITDSNGALTAPIVNSNELDITAGEITSTINGVASTPIALPVADGSETLVTAGTDISVSGTGVTGDPYVVANTFTEIDDSVTNEINTAFTSATNTMTITDSNGALDAPIVNSNELDITAGEITSTINGVASTPIALPVADGSETVINDGTNTTIAGAGTAASPYTITVPDNLDNSVTNETNTAFTSATNTMTITDSNGALDATIVNTNELDITAGEITSTINGVASTPIALPVADGSETLVTAGSDISVSGTGVTGDPYVVANTFTEIDDSVTNEINTAFTSATNTLTITDSNGALDATIVNTNELDITAGEITSTINGVASTPITLPVADGSETLVTAGTDISVSGTGVSGDPYVVANTFTEIDDSVTNEINTAFASATNTLTITDSNGALDATIVNTNELDITAGEIISTINGVASTPIALPVADGSETVLNDGTNTTIAGAGTTASPYTIAVPDNLDNSVTNETNTAFTSATNTLTITDSNGALDAPIVNSNELDITAGEITSTINGVASTPITLPVADGSETLVTAGTDISVSGTGVTGDPYVVANTFTEIDDSVTNEINTAFTSATNTMTITDSNGALDAPIVNSNELDITAGEITSTINGVASTPIALPVADGSETVINDGTNTTIAGAGTAASPYTITVPDNLDNSVTNETNTAFTSATNTMTITDSNGALDAPIVNSNELDITAGEITSTINGVASTPITLPVVDGSETLVTAGTDISVSGTGVTGDPYVVANTFTEIDDSVTNEINTAFTSATNTMTITDSNGSLDAPIVNTNELDITAGEITSTINGVASTPITLPVADGSETVLNDGTNTTIAGAGTAASPYTIAVPDNLDNSVTNETNTAFTSATNTLTITDSNGALDAPIVNSNELDITAGEITSTINGVASTPITLPVADGSETVLNDGTNTTIAGAGTAASPYTITVPDNLDNSVTNELSDLSLSATNILTLTNPLTGSNQVDLSTISTDDQTVEMFAFNGSTFELLLKIEDDPTTQVANLSSLYADGTETEITAGAGISITGDGSSTLPYNIINDFTEVDGSITNETNTSFSTVDVAGVDYLRISDSNGDLDVPLSDLSHTGTTGSVFFAGADGTPTENNSQLFWDATNNRLSIGNPLLGTNKLTVNGTTRTSGLNNSDGSTTLPSYRFSDDSDTGIYSPAADEIGLVVGEIEALKVEETSGNTSVIINETLELEGAVLDENDSPGTAGQVLTSTATGTEWVNSMSPIKAIGKISSAGTVTKATAGVTVTRISVGYYRVTLPTGAVSDADYIIQLTQPGRGGAGNDDPGISYSNQTSTSFEVIIGDNDNGGTDRSRFDSEFMFTVLDL</sequence>
<proteinExistence type="predicted"/>
<feature type="chain" id="PRO_5024972042" description="Gliding motility-associated C-terminal domain-containing protein" evidence="1">
    <location>
        <begin position="21"/>
        <end position="2003"/>
    </location>
</feature>
<gene>
    <name evidence="2" type="ORF">MARI151_10580</name>
</gene>
<feature type="signal peptide" evidence="1">
    <location>
        <begin position="1"/>
        <end position="20"/>
    </location>
</feature>
<evidence type="ECO:0000313" key="3">
    <source>
        <dbReference type="Proteomes" id="UP000430202"/>
    </source>
</evidence>
<evidence type="ECO:0000256" key="1">
    <source>
        <dbReference type="SAM" id="SignalP"/>
    </source>
</evidence>
<protein>
    <recommendedName>
        <fullName evidence="4">Gliding motility-associated C-terminal domain-containing protein</fullName>
    </recommendedName>
</protein>
<dbReference type="RefSeq" id="WP_159301848.1">
    <property type="nucleotide sequence ID" value="NZ_LR733271.1"/>
</dbReference>
<keyword evidence="3" id="KW-1185">Reference proteome</keyword>
<organism evidence="2 3">
    <name type="scientific">Maribacter litoralis</name>
    <dbReference type="NCBI Taxonomy" id="2059726"/>
    <lineage>
        <taxon>Bacteria</taxon>
        <taxon>Pseudomonadati</taxon>
        <taxon>Bacteroidota</taxon>
        <taxon>Flavobacteriia</taxon>
        <taxon>Flavobacteriales</taxon>
        <taxon>Flavobacteriaceae</taxon>
        <taxon>Maribacter</taxon>
    </lineage>
</organism>
<name>A0A653N7Q8_9FLAO</name>
<dbReference type="EMBL" id="CABWLR010000001">
    <property type="protein sequence ID" value="VXB12526.1"/>
    <property type="molecule type" value="Genomic_DNA"/>
</dbReference>
<evidence type="ECO:0000313" key="2">
    <source>
        <dbReference type="EMBL" id="VXB12526.1"/>
    </source>
</evidence>
<keyword evidence="1" id="KW-0732">Signal</keyword>
<reference evidence="2 3" key="1">
    <citation type="submission" date="2019-10" db="EMBL/GenBank/DDBJ databases">
        <authorList>
            <person name="Karimi E."/>
        </authorList>
    </citation>
    <scope>NUCLEOTIDE SEQUENCE [LARGE SCALE GENOMIC DNA]</scope>
    <source>
        <strain evidence="2">Maribacter sp. 151</strain>
    </source>
</reference>